<keyword evidence="1" id="KW-0193">Cuticle</keyword>
<keyword evidence="3" id="KW-0812">Transmembrane</keyword>
<dbReference type="InterPro" id="IPR001507">
    <property type="entry name" value="ZP_dom"/>
</dbReference>
<keyword evidence="3" id="KW-1133">Transmembrane helix</keyword>
<sequence>MKTESSKVTERRLSPDILALIRRRGITRTKVTPLLRHDIGDVLSSCGNNCDKEAQLCIDGQCVCKHGYVDDKGGNCIEDLKGCVHDENAVENLTCRYGYECVKAVYDGPCNYIVVSVFCEPDGMTLVLSNDTTEFEGRIFVRGQVDNPHCSKTFSALEHASKPYMFKVAFEHCNVRLEDDDTFATTVIVQKHPMFITTAADAYDLRCRYPLGVKEVESHVNVSDLTTSSTLTDNTHGPNCRLAITNEANESIAAAVVGQALRLRLEVSPNETYSILPRNCFAINIETGERYSLTDNAGCAIDNQLFPEWTRLNCGLRRPSTTRRFRFRRIRHIGNETEIGEGSNDSDYEEDEARKELFKKLVSSDRLAFSSLVKIRDGEEESRIQEQVDHWKMGSSQQEVLKEPSRVDATLVCVQTAVAFGICIITLICLGALVCTFTRRPLCKANVLFPSTVFSILL</sequence>
<dbReference type="PANTHER" id="PTHR22907:SF54">
    <property type="entry name" value="GH04558P"/>
    <property type="match status" value="1"/>
</dbReference>
<name>A0A0K0D0V8_ANGCA</name>
<evidence type="ECO:0000256" key="3">
    <source>
        <dbReference type="SAM" id="Phobius"/>
    </source>
</evidence>
<evidence type="ECO:0000256" key="1">
    <source>
        <dbReference type="ARBA" id="ARBA00022460"/>
    </source>
</evidence>
<dbReference type="Proteomes" id="UP000035642">
    <property type="component" value="Unassembled WGS sequence"/>
</dbReference>
<reference evidence="6" key="2">
    <citation type="submission" date="2017-02" db="UniProtKB">
        <authorList>
            <consortium name="WormBaseParasite"/>
        </authorList>
    </citation>
    <scope>IDENTIFICATION</scope>
</reference>
<evidence type="ECO:0000259" key="4">
    <source>
        <dbReference type="PROSITE" id="PS51034"/>
    </source>
</evidence>
<organism evidence="5 6">
    <name type="scientific">Angiostrongylus cantonensis</name>
    <name type="common">Rat lungworm</name>
    <dbReference type="NCBI Taxonomy" id="6313"/>
    <lineage>
        <taxon>Eukaryota</taxon>
        <taxon>Metazoa</taxon>
        <taxon>Ecdysozoa</taxon>
        <taxon>Nematoda</taxon>
        <taxon>Chromadorea</taxon>
        <taxon>Rhabditida</taxon>
        <taxon>Rhabditina</taxon>
        <taxon>Rhabditomorpha</taxon>
        <taxon>Strongyloidea</taxon>
        <taxon>Metastrongylidae</taxon>
        <taxon>Angiostrongylus</taxon>
    </lineage>
</organism>
<dbReference type="SMART" id="SM00241">
    <property type="entry name" value="ZP"/>
    <property type="match status" value="1"/>
</dbReference>
<accession>A0A0K0D0V8</accession>
<reference evidence="5" key="1">
    <citation type="submission" date="2012-09" db="EMBL/GenBank/DDBJ databases">
        <authorList>
            <person name="Martin A.A."/>
        </authorList>
    </citation>
    <scope>NUCLEOTIDE SEQUENCE</scope>
</reference>
<keyword evidence="5" id="KW-1185">Reference proteome</keyword>
<dbReference type="InterPro" id="IPR056953">
    <property type="entry name" value="CUT_N"/>
</dbReference>
<feature type="transmembrane region" description="Helical" evidence="3">
    <location>
        <begin position="417"/>
        <end position="437"/>
    </location>
</feature>
<dbReference type="PANTHER" id="PTHR22907">
    <property type="entry name" value="GH04558P"/>
    <property type="match status" value="1"/>
</dbReference>
<protein>
    <submittedName>
        <fullName evidence="6">ZP domain-containing protein</fullName>
    </submittedName>
</protein>
<dbReference type="PROSITE" id="PS51034">
    <property type="entry name" value="ZP_2"/>
    <property type="match status" value="1"/>
</dbReference>
<dbReference type="InterPro" id="IPR051962">
    <property type="entry name" value="Cuticlin"/>
</dbReference>
<keyword evidence="3" id="KW-0472">Membrane</keyword>
<dbReference type="GO" id="GO:0042302">
    <property type="term" value="F:structural constituent of cuticle"/>
    <property type="evidence" value="ECO:0007669"/>
    <property type="project" value="UniProtKB-KW"/>
</dbReference>
<evidence type="ECO:0000313" key="6">
    <source>
        <dbReference type="WBParaSite" id="ACAC_0000370301-mRNA-1"/>
    </source>
</evidence>
<keyword evidence="2" id="KW-0732">Signal</keyword>
<feature type="domain" description="ZP" evidence="4">
    <location>
        <begin position="118"/>
        <end position="358"/>
    </location>
</feature>
<dbReference type="WBParaSite" id="ACAC_0000370301-mRNA-1">
    <property type="protein sequence ID" value="ACAC_0000370301-mRNA-1"/>
    <property type="gene ID" value="ACAC_0000370301"/>
</dbReference>
<dbReference type="STRING" id="6313.A0A0K0D0V8"/>
<dbReference type="AlphaFoldDB" id="A0A0K0D0V8"/>
<dbReference type="Pfam" id="PF25057">
    <property type="entry name" value="CUT_N"/>
    <property type="match status" value="1"/>
</dbReference>
<proteinExistence type="predicted"/>
<evidence type="ECO:0000313" key="5">
    <source>
        <dbReference type="Proteomes" id="UP000035642"/>
    </source>
</evidence>
<evidence type="ECO:0000256" key="2">
    <source>
        <dbReference type="ARBA" id="ARBA00022729"/>
    </source>
</evidence>